<dbReference type="PANTHER" id="PTHR12899:SF3">
    <property type="entry name" value="LARGE RIBOSOMAL SUBUNIT PROTEIN UL18M"/>
    <property type="match status" value="1"/>
</dbReference>
<dbReference type="Proteomes" id="UP001180087">
    <property type="component" value="Chromosome"/>
</dbReference>
<dbReference type="Gene3D" id="3.30.420.100">
    <property type="match status" value="1"/>
</dbReference>
<dbReference type="InterPro" id="IPR057268">
    <property type="entry name" value="Ribosomal_L18"/>
</dbReference>
<dbReference type="HAMAP" id="MF_01337_B">
    <property type="entry name" value="Ribosomal_uL18_B"/>
    <property type="match status" value="1"/>
</dbReference>
<evidence type="ECO:0000256" key="4">
    <source>
        <dbReference type="ARBA" id="ARBA00022980"/>
    </source>
</evidence>
<reference evidence="9" key="1">
    <citation type="submission" date="2023-06" db="EMBL/GenBank/DDBJ databases">
        <title>A Treasure from Seagulls: Isolation and Description of Aciduricobacillus qingdaonensis gen. nov., sp. nov., a Rare Obligately Uric Acid-utilizing Member in the Family Bacillaceae.</title>
        <authorList>
            <person name="Liu W."/>
            <person name="Wang B."/>
        </authorList>
    </citation>
    <scope>NUCLEOTIDE SEQUENCE</scope>
    <source>
        <strain evidence="9">44XB</strain>
    </source>
</reference>
<keyword evidence="5 7" id="KW-0687">Ribonucleoprotein</keyword>
<gene>
    <name evidence="7 9" type="primary">rplR</name>
    <name evidence="9" type="ORF">QR721_00785</name>
</gene>
<proteinExistence type="inferred from homology"/>
<dbReference type="PANTHER" id="PTHR12899">
    <property type="entry name" value="39S RIBOSOMAL PROTEIN L18, MITOCHONDRIAL"/>
    <property type="match status" value="1"/>
</dbReference>
<dbReference type="InterPro" id="IPR005484">
    <property type="entry name" value="Ribosomal_uL18_bac/plant/anim"/>
</dbReference>
<dbReference type="InterPro" id="IPR004389">
    <property type="entry name" value="Ribosomal_uL18_bac-type"/>
</dbReference>
<name>A0ABY9KVP9_9BACI</name>
<feature type="region of interest" description="Disordered" evidence="8">
    <location>
        <begin position="1"/>
        <end position="20"/>
    </location>
</feature>
<evidence type="ECO:0000256" key="3">
    <source>
        <dbReference type="ARBA" id="ARBA00022884"/>
    </source>
</evidence>
<dbReference type="RefSeq" id="WP_348028238.1">
    <property type="nucleotide sequence ID" value="NZ_CP129113.1"/>
</dbReference>
<sequence length="120" mass="13264">MITKQDKNVTRKRRHARVRKTVTGTVERPRLNVYRSNKNIYAQLIDDANGTTIVSASTVDKEFGSDATGNVEAAKKVGELIAKRAQEKGLKSVVFDRGGYLYHGRVKALAEGAREAGLEF</sequence>
<evidence type="ECO:0000256" key="8">
    <source>
        <dbReference type="SAM" id="MobiDB-lite"/>
    </source>
</evidence>
<dbReference type="SUPFAM" id="SSF53137">
    <property type="entry name" value="Translational machinery components"/>
    <property type="match status" value="1"/>
</dbReference>
<evidence type="ECO:0000256" key="6">
    <source>
        <dbReference type="ARBA" id="ARBA00035197"/>
    </source>
</evidence>
<protein>
    <recommendedName>
        <fullName evidence="6 7">Large ribosomal subunit protein uL18</fullName>
    </recommendedName>
</protein>
<evidence type="ECO:0000256" key="7">
    <source>
        <dbReference type="HAMAP-Rule" id="MF_01337"/>
    </source>
</evidence>
<keyword evidence="2 7" id="KW-0699">rRNA-binding</keyword>
<comment type="subunit">
    <text evidence="7">Part of the 50S ribosomal subunit; part of the 5S rRNA/L5/L18/L25 subcomplex. Contacts the 5S and 23S rRNAs.</text>
</comment>
<keyword evidence="3 7" id="KW-0694">RNA-binding</keyword>
<evidence type="ECO:0000256" key="1">
    <source>
        <dbReference type="ARBA" id="ARBA00007116"/>
    </source>
</evidence>
<evidence type="ECO:0000256" key="2">
    <source>
        <dbReference type="ARBA" id="ARBA00022730"/>
    </source>
</evidence>
<dbReference type="Pfam" id="PF00861">
    <property type="entry name" value="Ribosomal_L18p"/>
    <property type="match status" value="1"/>
</dbReference>
<comment type="similarity">
    <text evidence="1 7">Belongs to the universal ribosomal protein uL18 family.</text>
</comment>
<evidence type="ECO:0000313" key="9">
    <source>
        <dbReference type="EMBL" id="WLV24822.1"/>
    </source>
</evidence>
<accession>A0ABY9KVP9</accession>
<keyword evidence="10" id="KW-1185">Reference proteome</keyword>
<comment type="function">
    <text evidence="7">This is one of the proteins that bind and probably mediate the attachment of the 5S RNA into the large ribosomal subunit, where it forms part of the central protuberance.</text>
</comment>
<evidence type="ECO:0000313" key="10">
    <source>
        <dbReference type="Proteomes" id="UP001180087"/>
    </source>
</evidence>
<dbReference type="NCBIfam" id="TIGR00060">
    <property type="entry name" value="L18_bact"/>
    <property type="match status" value="1"/>
</dbReference>
<dbReference type="CDD" id="cd00432">
    <property type="entry name" value="Ribosomal_L18_L5e"/>
    <property type="match status" value="1"/>
</dbReference>
<organism evidence="9 10">
    <name type="scientific">Aciduricibacillus chroicocephali</name>
    <dbReference type="NCBI Taxonomy" id="3054939"/>
    <lineage>
        <taxon>Bacteria</taxon>
        <taxon>Bacillati</taxon>
        <taxon>Bacillota</taxon>
        <taxon>Bacilli</taxon>
        <taxon>Bacillales</taxon>
        <taxon>Bacillaceae</taxon>
        <taxon>Aciduricibacillus</taxon>
    </lineage>
</organism>
<feature type="compositionally biased region" description="Basic residues" evidence="8">
    <location>
        <begin position="10"/>
        <end position="20"/>
    </location>
</feature>
<evidence type="ECO:0000256" key="5">
    <source>
        <dbReference type="ARBA" id="ARBA00023274"/>
    </source>
</evidence>
<keyword evidence="4 7" id="KW-0689">Ribosomal protein</keyword>
<dbReference type="EMBL" id="CP129113">
    <property type="protein sequence ID" value="WLV24822.1"/>
    <property type="molecule type" value="Genomic_DNA"/>
</dbReference>
<dbReference type="GO" id="GO:0005840">
    <property type="term" value="C:ribosome"/>
    <property type="evidence" value="ECO:0007669"/>
    <property type="project" value="UniProtKB-KW"/>
</dbReference>